<dbReference type="RefSeq" id="WP_131448022.1">
    <property type="nucleotide sequence ID" value="NZ_SJZB01000043.1"/>
</dbReference>
<reference evidence="1 2" key="1">
    <citation type="submission" date="2019-03" db="EMBL/GenBank/DDBJ databases">
        <title>Genome sequence of Thiobacillaceae bacterium LSR1, a sulfur-oxidizing bacterium isolated from freshwater sediment.</title>
        <authorList>
            <person name="Li S."/>
        </authorList>
    </citation>
    <scope>NUCLEOTIDE SEQUENCE [LARGE SCALE GENOMIC DNA]</scope>
    <source>
        <strain evidence="1 2">LSR1</strain>
    </source>
</reference>
<protein>
    <recommendedName>
        <fullName evidence="3">Phage protein D</fullName>
    </recommendedName>
</protein>
<organism evidence="1 2">
    <name type="scientific">Parasulfuritortus cantonensis</name>
    <dbReference type="NCBI Taxonomy" id="2528202"/>
    <lineage>
        <taxon>Bacteria</taxon>
        <taxon>Pseudomonadati</taxon>
        <taxon>Pseudomonadota</taxon>
        <taxon>Betaproteobacteria</taxon>
        <taxon>Nitrosomonadales</taxon>
        <taxon>Thiobacillaceae</taxon>
        <taxon>Parasulfuritortus</taxon>
    </lineage>
</organism>
<dbReference type="AlphaFoldDB" id="A0A4R1B6J3"/>
<evidence type="ECO:0000313" key="2">
    <source>
        <dbReference type="Proteomes" id="UP000295443"/>
    </source>
</evidence>
<sequence length="385" mass="41879">MFLNLFMEKERAPAEVLITVDGREIADLYPFLLEVAVEAGRAEAATATLSLETRRDELGRWTVQDADVLKPWARIVISAAFGSRVEEVMRGYIREVTLETPQDAGAAQVRVTCQDDSIRLDRQQHRVTWGSDDLPYSDRMILDEVLAGYGLAADGDSESGQDGLVGLAQDDTDIKFLKARAEFNGYELIFRAGQVYFGPMRVSADPQDTLLVYAGADSNCLSLNVRADGHQADAVAYDAPAESGDATRPETVYPDRDQVPLLGTREANSQAAGLEPFVWKLSGQAGASAERLRALAQMKANDLDMHRVQGEGELDGSLYGHVLQAGLPVPVDGLGEWLSGVYYVDSVSHSFTPAGYKQRFRLLRNAYGDNLDSVAGLAGKLAGVM</sequence>
<gene>
    <name evidence="1" type="ORF">EZJ19_12310</name>
</gene>
<dbReference type="OrthoDB" id="262740at2"/>
<dbReference type="Proteomes" id="UP000295443">
    <property type="component" value="Unassembled WGS sequence"/>
</dbReference>
<accession>A0A4R1B6J3</accession>
<dbReference type="EMBL" id="SJZB01000043">
    <property type="protein sequence ID" value="TCJ12317.1"/>
    <property type="molecule type" value="Genomic_DNA"/>
</dbReference>
<evidence type="ECO:0000313" key="1">
    <source>
        <dbReference type="EMBL" id="TCJ12317.1"/>
    </source>
</evidence>
<proteinExistence type="predicted"/>
<evidence type="ECO:0008006" key="3">
    <source>
        <dbReference type="Google" id="ProtNLM"/>
    </source>
</evidence>
<comment type="caution">
    <text evidence="1">The sequence shown here is derived from an EMBL/GenBank/DDBJ whole genome shotgun (WGS) entry which is preliminary data.</text>
</comment>
<keyword evidence="2" id="KW-1185">Reference proteome</keyword>
<name>A0A4R1B6J3_9PROT</name>